<protein>
    <recommendedName>
        <fullName evidence="2">DUF7144 domain-containing protein</fullName>
    </recommendedName>
</protein>
<keyword evidence="1" id="KW-0472">Membrane</keyword>
<dbReference type="InterPro" id="IPR055568">
    <property type="entry name" value="DUF7144"/>
</dbReference>
<organism evidence="3 4">
    <name type="scientific">Hamadaea flava</name>
    <dbReference type="NCBI Taxonomy" id="1742688"/>
    <lineage>
        <taxon>Bacteria</taxon>
        <taxon>Bacillati</taxon>
        <taxon>Actinomycetota</taxon>
        <taxon>Actinomycetes</taxon>
        <taxon>Micromonosporales</taxon>
        <taxon>Micromonosporaceae</taxon>
        <taxon>Hamadaea</taxon>
    </lineage>
</organism>
<reference evidence="4" key="1">
    <citation type="journal article" date="2019" name="Int. J. Syst. Evol. Microbiol.">
        <title>The Global Catalogue of Microorganisms (GCM) 10K type strain sequencing project: providing services to taxonomists for standard genome sequencing and annotation.</title>
        <authorList>
            <consortium name="The Broad Institute Genomics Platform"/>
            <consortium name="The Broad Institute Genome Sequencing Center for Infectious Disease"/>
            <person name="Wu L."/>
            <person name="Ma J."/>
        </authorList>
    </citation>
    <scope>NUCLEOTIDE SEQUENCE [LARGE SCALE GENOMIC DNA]</scope>
    <source>
        <strain evidence="4">CGMCC 4.7289</strain>
    </source>
</reference>
<comment type="caution">
    <text evidence="3">The sequence shown here is derived from an EMBL/GenBank/DDBJ whole genome shotgun (WGS) entry which is preliminary data.</text>
</comment>
<dbReference type="Proteomes" id="UP001595816">
    <property type="component" value="Unassembled WGS sequence"/>
</dbReference>
<evidence type="ECO:0000256" key="1">
    <source>
        <dbReference type="SAM" id="Phobius"/>
    </source>
</evidence>
<gene>
    <name evidence="3" type="ORF">ACFOZ4_19380</name>
</gene>
<dbReference type="RefSeq" id="WP_253752616.1">
    <property type="nucleotide sequence ID" value="NZ_JAMZDZ010000001.1"/>
</dbReference>
<feature type="domain" description="DUF7144" evidence="2">
    <location>
        <begin position="16"/>
        <end position="128"/>
    </location>
</feature>
<evidence type="ECO:0000259" key="2">
    <source>
        <dbReference type="Pfam" id="PF23636"/>
    </source>
</evidence>
<feature type="transmembrane region" description="Helical" evidence="1">
    <location>
        <begin position="60"/>
        <end position="78"/>
    </location>
</feature>
<feature type="transmembrane region" description="Helical" evidence="1">
    <location>
        <begin position="108"/>
        <end position="127"/>
    </location>
</feature>
<proteinExistence type="predicted"/>
<keyword evidence="1" id="KW-1133">Transmembrane helix</keyword>
<keyword evidence="1" id="KW-0812">Transmembrane</keyword>
<evidence type="ECO:0000313" key="3">
    <source>
        <dbReference type="EMBL" id="MFC4132776.1"/>
    </source>
</evidence>
<dbReference type="Pfam" id="PF23636">
    <property type="entry name" value="DUF7144"/>
    <property type="match status" value="1"/>
</dbReference>
<feature type="transmembrane region" description="Helical" evidence="1">
    <location>
        <begin position="83"/>
        <end position="102"/>
    </location>
</feature>
<accession>A0ABV8LP40</accession>
<sequence length="132" mass="14466">MTEMSSSKRAWSEGGMVFAACMMVLLGVMQFFQGLAAIIKDSFYVVAPNYVYELDTTAWGWIHLILGALVAVTGFFLFTGADWARGVGIGLAVLSAIAQFFFLPYYPIWALVIIALDVFVIWALTVAPRPTA</sequence>
<dbReference type="EMBL" id="JBHSAY010000009">
    <property type="protein sequence ID" value="MFC4132776.1"/>
    <property type="molecule type" value="Genomic_DNA"/>
</dbReference>
<evidence type="ECO:0000313" key="4">
    <source>
        <dbReference type="Proteomes" id="UP001595816"/>
    </source>
</evidence>
<keyword evidence="4" id="KW-1185">Reference proteome</keyword>
<name>A0ABV8LP40_9ACTN</name>